<dbReference type="PROSITE" id="PS51343">
    <property type="entry name" value="PII_GLNB_DOM"/>
    <property type="match status" value="1"/>
</dbReference>
<evidence type="ECO:0000313" key="2">
    <source>
        <dbReference type="Proteomes" id="UP000006055"/>
    </source>
</evidence>
<dbReference type="Gene3D" id="3.30.70.120">
    <property type="match status" value="1"/>
</dbReference>
<keyword evidence="2" id="KW-1185">Reference proteome</keyword>
<dbReference type="GO" id="GO:0005524">
    <property type="term" value="F:ATP binding"/>
    <property type="evidence" value="ECO:0007669"/>
    <property type="project" value="TreeGrafter"/>
</dbReference>
<dbReference type="PRINTS" id="PR00340">
    <property type="entry name" value="PIIGLNB"/>
</dbReference>
<dbReference type="PANTHER" id="PTHR30115:SF11">
    <property type="entry name" value="NITROGEN REGULATORY PROTEIN P-II HOMOLOG"/>
    <property type="match status" value="1"/>
</dbReference>
<dbReference type="RefSeq" id="WP_014808878.1">
    <property type="nucleotide sequence ID" value="NC_018025.1"/>
</dbReference>
<proteinExistence type="predicted"/>
<dbReference type="KEGG" id="dti:Desti_1007"/>
<organism evidence="1 2">
    <name type="scientific">Desulfomonile tiedjei (strain ATCC 49306 / DSM 6799 / DCB-1)</name>
    <dbReference type="NCBI Taxonomy" id="706587"/>
    <lineage>
        <taxon>Bacteria</taxon>
        <taxon>Pseudomonadati</taxon>
        <taxon>Thermodesulfobacteriota</taxon>
        <taxon>Desulfomonilia</taxon>
        <taxon>Desulfomonilales</taxon>
        <taxon>Desulfomonilaceae</taxon>
        <taxon>Desulfomonile</taxon>
    </lineage>
</organism>
<dbReference type="AlphaFoldDB" id="I4C2D3"/>
<accession>I4C2D3</accession>
<dbReference type="Proteomes" id="UP000006055">
    <property type="component" value="Chromosome"/>
</dbReference>
<dbReference type="InterPro" id="IPR002187">
    <property type="entry name" value="N-reg_PII"/>
</dbReference>
<dbReference type="SUPFAM" id="SSF54913">
    <property type="entry name" value="GlnB-like"/>
    <property type="match status" value="1"/>
</dbReference>
<dbReference type="InterPro" id="IPR011322">
    <property type="entry name" value="N-reg_PII-like_a/b"/>
</dbReference>
<dbReference type="GO" id="GO:0030234">
    <property type="term" value="F:enzyme regulator activity"/>
    <property type="evidence" value="ECO:0007669"/>
    <property type="project" value="InterPro"/>
</dbReference>
<sequence>MFLIEAIIKPFKLDDVKDALEELGVGGMTFTEILHAAPPKPKGRSFGETSKDVDLLPKIKVEVVVPAELAERIIEALCVHGSAGRNEDGRIMVERVNGAVRIRTGEIDSDALE</sequence>
<evidence type="ECO:0000313" key="1">
    <source>
        <dbReference type="EMBL" id="AFM23724.1"/>
    </source>
</evidence>
<protein>
    <submittedName>
        <fullName evidence="1">Nitrogen regulatory protein PII</fullName>
    </submittedName>
</protein>
<gene>
    <name evidence="1" type="ordered locus">Desti_1007</name>
</gene>
<dbReference type="GO" id="GO:0006808">
    <property type="term" value="P:regulation of nitrogen utilization"/>
    <property type="evidence" value="ECO:0007669"/>
    <property type="project" value="InterPro"/>
</dbReference>
<dbReference type="InterPro" id="IPR015867">
    <property type="entry name" value="N-reg_PII/ATP_PRibTrfase_C"/>
</dbReference>
<dbReference type="SMART" id="SM00938">
    <property type="entry name" value="P-II"/>
    <property type="match status" value="1"/>
</dbReference>
<reference evidence="2" key="1">
    <citation type="submission" date="2012-06" db="EMBL/GenBank/DDBJ databases">
        <title>Complete sequence of chromosome of Desulfomonile tiedjei DSM 6799.</title>
        <authorList>
            <person name="Lucas S."/>
            <person name="Copeland A."/>
            <person name="Lapidus A."/>
            <person name="Glavina del Rio T."/>
            <person name="Dalin E."/>
            <person name="Tice H."/>
            <person name="Bruce D."/>
            <person name="Goodwin L."/>
            <person name="Pitluck S."/>
            <person name="Peters L."/>
            <person name="Ovchinnikova G."/>
            <person name="Zeytun A."/>
            <person name="Lu M."/>
            <person name="Kyrpides N."/>
            <person name="Mavromatis K."/>
            <person name="Ivanova N."/>
            <person name="Brettin T."/>
            <person name="Detter J.C."/>
            <person name="Han C."/>
            <person name="Larimer F."/>
            <person name="Land M."/>
            <person name="Hauser L."/>
            <person name="Markowitz V."/>
            <person name="Cheng J.-F."/>
            <person name="Hugenholtz P."/>
            <person name="Woyke T."/>
            <person name="Wu D."/>
            <person name="Spring S."/>
            <person name="Schroeder M."/>
            <person name="Brambilla E."/>
            <person name="Klenk H.-P."/>
            <person name="Eisen J.A."/>
        </authorList>
    </citation>
    <scope>NUCLEOTIDE SEQUENCE [LARGE SCALE GENOMIC DNA]</scope>
    <source>
        <strain evidence="2">ATCC 49306 / DSM 6799 / DCB-1</strain>
    </source>
</reference>
<dbReference type="OrthoDB" id="9802729at2"/>
<name>I4C2D3_DESTA</name>
<dbReference type="GO" id="GO:0005829">
    <property type="term" value="C:cytosol"/>
    <property type="evidence" value="ECO:0007669"/>
    <property type="project" value="TreeGrafter"/>
</dbReference>
<dbReference type="PATRIC" id="fig|706587.4.peg.1151"/>
<dbReference type="eggNOG" id="COG0347">
    <property type="taxonomic scope" value="Bacteria"/>
</dbReference>
<dbReference type="HOGENOM" id="CLU_082268_0_0_7"/>
<dbReference type="STRING" id="706587.Desti_1007"/>
<dbReference type="EMBL" id="CP003360">
    <property type="protein sequence ID" value="AFM23724.1"/>
    <property type="molecule type" value="Genomic_DNA"/>
</dbReference>
<dbReference type="Pfam" id="PF00543">
    <property type="entry name" value="P-II"/>
    <property type="match status" value="1"/>
</dbReference>
<dbReference type="PANTHER" id="PTHR30115">
    <property type="entry name" value="NITROGEN REGULATORY PROTEIN P-II"/>
    <property type="match status" value="1"/>
</dbReference>